<comment type="similarity">
    <text evidence="7">Belongs to the binding-protein-dependent transport system permease family.</text>
</comment>
<comment type="subcellular location">
    <subcellularLocation>
        <location evidence="1 7">Cell membrane</location>
        <topology evidence="1 7">Multi-pass membrane protein</topology>
    </subcellularLocation>
</comment>
<keyword evidence="6 7" id="KW-0472">Membrane</keyword>
<accession>A0ABV4TWX0</accession>
<evidence type="ECO:0000313" key="9">
    <source>
        <dbReference type="EMBL" id="MFA9460580.1"/>
    </source>
</evidence>
<evidence type="ECO:0000256" key="5">
    <source>
        <dbReference type="ARBA" id="ARBA00022989"/>
    </source>
</evidence>
<feature type="transmembrane region" description="Helical" evidence="7">
    <location>
        <begin position="109"/>
        <end position="131"/>
    </location>
</feature>
<dbReference type="RefSeq" id="WP_373655363.1">
    <property type="nucleotide sequence ID" value="NZ_JBGUAW010000004.1"/>
</dbReference>
<dbReference type="CDD" id="cd06261">
    <property type="entry name" value="TM_PBP2"/>
    <property type="match status" value="1"/>
</dbReference>
<dbReference type="PROSITE" id="PS50928">
    <property type="entry name" value="ABC_TM1"/>
    <property type="match status" value="1"/>
</dbReference>
<dbReference type="SUPFAM" id="SSF161098">
    <property type="entry name" value="MetI-like"/>
    <property type="match status" value="1"/>
</dbReference>
<evidence type="ECO:0000256" key="2">
    <source>
        <dbReference type="ARBA" id="ARBA00022448"/>
    </source>
</evidence>
<dbReference type="PROSITE" id="PS51257">
    <property type="entry name" value="PROKAR_LIPOPROTEIN"/>
    <property type="match status" value="1"/>
</dbReference>
<comment type="caution">
    <text evidence="9">The sequence shown here is derived from an EMBL/GenBank/DDBJ whole genome shotgun (WGS) entry which is preliminary data.</text>
</comment>
<feature type="domain" description="ABC transmembrane type-1" evidence="8">
    <location>
        <begin position="74"/>
        <end position="263"/>
    </location>
</feature>
<dbReference type="Gene3D" id="1.10.3720.10">
    <property type="entry name" value="MetI-like"/>
    <property type="match status" value="1"/>
</dbReference>
<evidence type="ECO:0000256" key="4">
    <source>
        <dbReference type="ARBA" id="ARBA00022692"/>
    </source>
</evidence>
<feature type="transmembrane region" description="Helical" evidence="7">
    <location>
        <begin position="78"/>
        <end position="102"/>
    </location>
</feature>
<sequence>MSPAVRRLLRNPLAVAGGVIVGCMALAAIFAPWLAPYNPYAINVDHILEGPSAAHWMGTDRLGRDVFSRILYGARVSLSVGFVAVGIATLIGVLLGSLAGYYGKWADSLIMRLVDIMLAVPTFFLVLAVIAFLEPNIFNVMAVIGLTSWMGVSRLVRAELLSLRSREFVLAARALGAGDGRLIGLHLLPNGMAPVLVAAILGVAEAILVESALSFLGLGVQPPFASWGNILAEGKDHIEFAWWLSLFPGLAIWVTVLGFNLFGEGLRDAFDPRQAGEVE</sequence>
<protein>
    <submittedName>
        <fullName evidence="9">ABC transporter permease</fullName>
    </submittedName>
</protein>
<dbReference type="EMBL" id="JBGUAW010000004">
    <property type="protein sequence ID" value="MFA9460580.1"/>
    <property type="molecule type" value="Genomic_DNA"/>
</dbReference>
<name>A0ABV4TWX0_9GAMM</name>
<keyword evidence="3" id="KW-1003">Cell membrane</keyword>
<dbReference type="Proteomes" id="UP001575181">
    <property type="component" value="Unassembled WGS sequence"/>
</dbReference>
<feature type="transmembrane region" description="Helical" evidence="7">
    <location>
        <begin position="195"/>
        <end position="220"/>
    </location>
</feature>
<dbReference type="InterPro" id="IPR050366">
    <property type="entry name" value="BP-dependent_transpt_permease"/>
</dbReference>
<dbReference type="InterPro" id="IPR000515">
    <property type="entry name" value="MetI-like"/>
</dbReference>
<keyword evidence="10" id="KW-1185">Reference proteome</keyword>
<feature type="transmembrane region" description="Helical" evidence="7">
    <location>
        <begin position="240"/>
        <end position="263"/>
    </location>
</feature>
<gene>
    <name evidence="9" type="ORF">ACERLL_07035</name>
</gene>
<dbReference type="PANTHER" id="PTHR43386:SF1">
    <property type="entry name" value="D,D-DIPEPTIDE TRANSPORT SYSTEM PERMEASE PROTEIN DDPC-RELATED"/>
    <property type="match status" value="1"/>
</dbReference>
<evidence type="ECO:0000256" key="1">
    <source>
        <dbReference type="ARBA" id="ARBA00004651"/>
    </source>
</evidence>
<keyword evidence="2 7" id="KW-0813">Transport</keyword>
<evidence type="ECO:0000256" key="7">
    <source>
        <dbReference type="RuleBase" id="RU363032"/>
    </source>
</evidence>
<dbReference type="PANTHER" id="PTHR43386">
    <property type="entry name" value="OLIGOPEPTIDE TRANSPORT SYSTEM PERMEASE PROTEIN APPC"/>
    <property type="match status" value="1"/>
</dbReference>
<proteinExistence type="inferred from homology"/>
<dbReference type="InterPro" id="IPR035906">
    <property type="entry name" value="MetI-like_sf"/>
</dbReference>
<feature type="transmembrane region" description="Helical" evidence="7">
    <location>
        <begin position="12"/>
        <end position="35"/>
    </location>
</feature>
<evidence type="ECO:0000313" key="10">
    <source>
        <dbReference type="Proteomes" id="UP001575181"/>
    </source>
</evidence>
<evidence type="ECO:0000256" key="6">
    <source>
        <dbReference type="ARBA" id="ARBA00023136"/>
    </source>
</evidence>
<dbReference type="Pfam" id="PF00528">
    <property type="entry name" value="BPD_transp_1"/>
    <property type="match status" value="1"/>
</dbReference>
<keyword evidence="5 7" id="KW-1133">Transmembrane helix</keyword>
<organism evidence="9 10">
    <name type="scientific">Thiohalorhabdus methylotrophus</name>
    <dbReference type="NCBI Taxonomy" id="3242694"/>
    <lineage>
        <taxon>Bacteria</taxon>
        <taxon>Pseudomonadati</taxon>
        <taxon>Pseudomonadota</taxon>
        <taxon>Gammaproteobacteria</taxon>
        <taxon>Thiohalorhabdales</taxon>
        <taxon>Thiohalorhabdaceae</taxon>
        <taxon>Thiohalorhabdus</taxon>
    </lineage>
</organism>
<dbReference type="InterPro" id="IPR025966">
    <property type="entry name" value="OppC_N"/>
</dbReference>
<keyword evidence="4 7" id="KW-0812">Transmembrane</keyword>
<feature type="transmembrane region" description="Helical" evidence="7">
    <location>
        <begin position="137"/>
        <end position="156"/>
    </location>
</feature>
<evidence type="ECO:0000259" key="8">
    <source>
        <dbReference type="PROSITE" id="PS50928"/>
    </source>
</evidence>
<reference evidence="9 10" key="1">
    <citation type="submission" date="2024-08" db="EMBL/GenBank/DDBJ databases">
        <title>Whole-genome sequencing of halo(alkali)philic microorganisms from hypersaline lakes.</title>
        <authorList>
            <person name="Sorokin D.Y."/>
            <person name="Merkel A.Y."/>
            <person name="Messina E."/>
            <person name="Yakimov M."/>
        </authorList>
    </citation>
    <scope>NUCLEOTIDE SEQUENCE [LARGE SCALE GENOMIC DNA]</scope>
    <source>
        <strain evidence="9 10">Cl-TMA</strain>
    </source>
</reference>
<dbReference type="Pfam" id="PF12911">
    <property type="entry name" value="OppC_N"/>
    <property type="match status" value="1"/>
</dbReference>
<evidence type="ECO:0000256" key="3">
    <source>
        <dbReference type="ARBA" id="ARBA00022475"/>
    </source>
</evidence>